<feature type="domain" description="SCP" evidence="1">
    <location>
        <begin position="428"/>
        <end position="528"/>
    </location>
</feature>
<name>A0A6J7ETN7_9ZZZZ</name>
<evidence type="ECO:0000259" key="1">
    <source>
        <dbReference type="Pfam" id="PF00188"/>
    </source>
</evidence>
<gene>
    <name evidence="2" type="ORF">UFOPK3376_01800</name>
</gene>
<proteinExistence type="predicted"/>
<protein>
    <submittedName>
        <fullName evidence="2">Unannotated protein</fullName>
    </submittedName>
</protein>
<evidence type="ECO:0000313" key="2">
    <source>
        <dbReference type="EMBL" id="CAB4883489.1"/>
    </source>
</evidence>
<dbReference type="SUPFAM" id="SSF55797">
    <property type="entry name" value="PR-1-like"/>
    <property type="match status" value="1"/>
</dbReference>
<dbReference type="CDD" id="cd05379">
    <property type="entry name" value="CAP_bacterial"/>
    <property type="match status" value="1"/>
</dbReference>
<accession>A0A6J7ETN7</accession>
<dbReference type="AlphaFoldDB" id="A0A6J7ETN7"/>
<organism evidence="2">
    <name type="scientific">freshwater metagenome</name>
    <dbReference type="NCBI Taxonomy" id="449393"/>
    <lineage>
        <taxon>unclassified sequences</taxon>
        <taxon>metagenomes</taxon>
        <taxon>ecological metagenomes</taxon>
    </lineage>
</organism>
<dbReference type="InterPro" id="IPR014044">
    <property type="entry name" value="CAP_dom"/>
</dbReference>
<sequence>MHVLPAPLRRLIPVAFVALTAVSLHPLSGATAQAATAPQAAFVPVQPCRLADTRPGSAGGYTRVDPLTISISTRGRCGIPAGATSLAVTLGALQSQNPGFLTAFAADQTRPTVSNLNYLAGQIRANGSIVKTDANGALRIFTSVPADVIVDVVGAFVPSNAASAGRFVPRPSARLFDSRSGQIVAPGGSITIPLPTGIPVDAVALALNVTVTGSTLPGFVTAFPAGTTQPFASMLNLDTTQQTRAAGGIVAVSRLGITVFLSGGGHVIVDFSGYFTGPTAAAGSDGLFTAVEPTRALDTRLASPLGVNVPIYPLSGVEFATARTGAMAYNVTSVDGDPGFIRAFPAGTAQPTTSTINAVGGGDVVANFAITQTSDRGIDVWSQPRTHLLVDVQGWFSGPSLVASIPPPSNIAPPVSSVTYSPCTNGGLDRVNAERMRVGVAQLAVNPAAQAFACLWALHLAQIGGALSHSDSPTRAAAVGCSTGENVAYASGTSTALLMDLWFRSAPHYANIIYPTYVGIGLGYVTRYDPVNGTITYGSTVFSLC</sequence>
<dbReference type="Pfam" id="PF00188">
    <property type="entry name" value="CAP"/>
    <property type="match status" value="1"/>
</dbReference>
<dbReference type="EMBL" id="CAFBLP010000045">
    <property type="protein sequence ID" value="CAB4883489.1"/>
    <property type="molecule type" value="Genomic_DNA"/>
</dbReference>
<dbReference type="InterPro" id="IPR035940">
    <property type="entry name" value="CAP_sf"/>
</dbReference>
<dbReference type="Gene3D" id="3.40.33.10">
    <property type="entry name" value="CAP"/>
    <property type="match status" value="1"/>
</dbReference>
<reference evidence="2" key="1">
    <citation type="submission" date="2020-05" db="EMBL/GenBank/DDBJ databases">
        <authorList>
            <person name="Chiriac C."/>
            <person name="Salcher M."/>
            <person name="Ghai R."/>
            <person name="Kavagutti S V."/>
        </authorList>
    </citation>
    <scope>NUCLEOTIDE SEQUENCE</scope>
</reference>